<comment type="caution">
    <text evidence="2">The sequence shown here is derived from an EMBL/GenBank/DDBJ whole genome shotgun (WGS) entry which is preliminary data.</text>
</comment>
<feature type="compositionally biased region" description="Basic and acidic residues" evidence="1">
    <location>
        <begin position="11"/>
        <end position="20"/>
    </location>
</feature>
<proteinExistence type="predicted"/>
<protein>
    <submittedName>
        <fullName evidence="2">Uncharacterized protein</fullName>
    </submittedName>
</protein>
<evidence type="ECO:0000313" key="3">
    <source>
        <dbReference type="Proteomes" id="UP001516400"/>
    </source>
</evidence>
<sequence>MIHRKGKNRKRKEDKGKRKLVKDMSRLEHKAAKIKRKDHCRNYRAKKNTLKEVTNTFIRENTSKSVCSVSVSPVTLRSPEFDLRMRGAEFCGKIRKELTERKTV</sequence>
<feature type="compositionally biased region" description="Basic residues" evidence="1">
    <location>
        <begin position="1"/>
        <end position="10"/>
    </location>
</feature>
<accession>A0ABD2MRP6</accession>
<reference evidence="2 3" key="1">
    <citation type="journal article" date="2021" name="BMC Biol.">
        <title>Horizontally acquired antibacterial genes associated with adaptive radiation of ladybird beetles.</title>
        <authorList>
            <person name="Li H.S."/>
            <person name="Tang X.F."/>
            <person name="Huang Y.H."/>
            <person name="Xu Z.Y."/>
            <person name="Chen M.L."/>
            <person name="Du X.Y."/>
            <person name="Qiu B.Y."/>
            <person name="Chen P.T."/>
            <person name="Zhang W."/>
            <person name="Slipinski A."/>
            <person name="Escalona H.E."/>
            <person name="Waterhouse R.M."/>
            <person name="Zwick A."/>
            <person name="Pang H."/>
        </authorList>
    </citation>
    <scope>NUCLEOTIDE SEQUENCE [LARGE SCALE GENOMIC DNA]</scope>
    <source>
        <strain evidence="2">SYSU2018</strain>
    </source>
</reference>
<name>A0ABD2MRP6_9CUCU</name>
<gene>
    <name evidence="2" type="ORF">HHI36_008171</name>
</gene>
<evidence type="ECO:0000313" key="2">
    <source>
        <dbReference type="EMBL" id="KAL3269088.1"/>
    </source>
</evidence>
<dbReference type="EMBL" id="JABFTP020000021">
    <property type="protein sequence ID" value="KAL3269088.1"/>
    <property type="molecule type" value="Genomic_DNA"/>
</dbReference>
<dbReference type="Proteomes" id="UP001516400">
    <property type="component" value="Unassembled WGS sequence"/>
</dbReference>
<evidence type="ECO:0000256" key="1">
    <source>
        <dbReference type="SAM" id="MobiDB-lite"/>
    </source>
</evidence>
<dbReference type="AlphaFoldDB" id="A0ABD2MRP6"/>
<organism evidence="2 3">
    <name type="scientific">Cryptolaemus montrouzieri</name>
    <dbReference type="NCBI Taxonomy" id="559131"/>
    <lineage>
        <taxon>Eukaryota</taxon>
        <taxon>Metazoa</taxon>
        <taxon>Ecdysozoa</taxon>
        <taxon>Arthropoda</taxon>
        <taxon>Hexapoda</taxon>
        <taxon>Insecta</taxon>
        <taxon>Pterygota</taxon>
        <taxon>Neoptera</taxon>
        <taxon>Endopterygota</taxon>
        <taxon>Coleoptera</taxon>
        <taxon>Polyphaga</taxon>
        <taxon>Cucujiformia</taxon>
        <taxon>Coccinelloidea</taxon>
        <taxon>Coccinellidae</taxon>
        <taxon>Scymninae</taxon>
        <taxon>Scymnini</taxon>
        <taxon>Cryptolaemus</taxon>
    </lineage>
</organism>
<feature type="region of interest" description="Disordered" evidence="1">
    <location>
        <begin position="1"/>
        <end position="20"/>
    </location>
</feature>
<keyword evidence="3" id="KW-1185">Reference proteome</keyword>